<proteinExistence type="predicted"/>
<evidence type="ECO:0000313" key="2">
    <source>
        <dbReference type="Proteomes" id="UP000680805"/>
    </source>
</evidence>
<dbReference type="KEGG" id="bsei:KMZ68_02555"/>
<evidence type="ECO:0000313" key="1">
    <source>
        <dbReference type="EMBL" id="QWG18794.1"/>
    </source>
</evidence>
<accession>A0A975RT71</accession>
<organism evidence="1 2">
    <name type="scientific">Bradyrhizobium sediminis</name>
    <dbReference type="NCBI Taxonomy" id="2840469"/>
    <lineage>
        <taxon>Bacteria</taxon>
        <taxon>Pseudomonadati</taxon>
        <taxon>Pseudomonadota</taxon>
        <taxon>Alphaproteobacteria</taxon>
        <taxon>Hyphomicrobiales</taxon>
        <taxon>Nitrobacteraceae</taxon>
        <taxon>Bradyrhizobium</taxon>
    </lineage>
</organism>
<gene>
    <name evidence="1" type="ORF">KMZ68_02555</name>
</gene>
<dbReference type="AlphaFoldDB" id="A0A975RT71"/>
<name>A0A975RT71_9BRAD</name>
<dbReference type="EMBL" id="CP076135">
    <property type="protein sequence ID" value="QWG18794.1"/>
    <property type="molecule type" value="Genomic_DNA"/>
</dbReference>
<sequence length="108" mass="12317">MGYSKRVLFGDDPADDEARQRIAQSTANYLAPFTFKIPTRRKNRLKIGQYWDGAWPSIVAEAAKALNIESVQINDQRCFKSQEEADSVKALAEQNHQAWVKRYEQPSG</sequence>
<protein>
    <submittedName>
        <fullName evidence="1">Uncharacterized protein</fullName>
    </submittedName>
</protein>
<dbReference type="RefSeq" id="WP_215614348.1">
    <property type="nucleotide sequence ID" value="NZ_CP076135.1"/>
</dbReference>
<reference evidence="1" key="1">
    <citation type="submission" date="2021-06" db="EMBL/GenBank/DDBJ databases">
        <title>Bradyrhizobium sp. S2-11-2 Genome sequencing.</title>
        <authorList>
            <person name="Jin L."/>
        </authorList>
    </citation>
    <scope>NUCLEOTIDE SEQUENCE</scope>
    <source>
        <strain evidence="1">S2-11-2</strain>
    </source>
</reference>
<dbReference type="Proteomes" id="UP000680805">
    <property type="component" value="Chromosome"/>
</dbReference>